<keyword evidence="1" id="KW-0812">Transmembrane</keyword>
<feature type="transmembrane region" description="Helical" evidence="1">
    <location>
        <begin position="322"/>
        <end position="341"/>
    </location>
</feature>
<evidence type="ECO:0000313" key="3">
    <source>
        <dbReference type="EMBL" id="QPG06424.1"/>
    </source>
</evidence>
<proteinExistence type="predicted"/>
<dbReference type="AlphaFoldDB" id="A0A7S9HDQ9"/>
<keyword evidence="1" id="KW-0472">Membrane</keyword>
<protein>
    <submittedName>
        <fullName evidence="3">Acyltransferase family protein</fullName>
    </submittedName>
</protein>
<evidence type="ECO:0000256" key="1">
    <source>
        <dbReference type="SAM" id="Phobius"/>
    </source>
</evidence>
<dbReference type="PANTHER" id="PTHR36927:SF1">
    <property type="entry name" value="MDO-LIKE PROTEIN"/>
    <property type="match status" value="1"/>
</dbReference>
<reference evidence="3 4" key="1">
    <citation type="submission" date="2020-11" db="EMBL/GenBank/DDBJ databases">
        <title>Complete genome sequence for Salinimonas sp. strain G2-b.</title>
        <authorList>
            <person name="Park S.-J."/>
        </authorList>
    </citation>
    <scope>NUCLEOTIDE SEQUENCE [LARGE SCALE GENOMIC DNA]</scope>
    <source>
        <strain evidence="3 4">G2-b</strain>
    </source>
</reference>
<organism evidence="3 4">
    <name type="scientific">Salinimonas marina</name>
    <dbReference type="NCBI Taxonomy" id="2785918"/>
    <lineage>
        <taxon>Bacteria</taxon>
        <taxon>Pseudomonadati</taxon>
        <taxon>Pseudomonadota</taxon>
        <taxon>Gammaproteobacteria</taxon>
        <taxon>Alteromonadales</taxon>
        <taxon>Alteromonadaceae</taxon>
        <taxon>Alteromonas/Salinimonas group</taxon>
        <taxon>Salinimonas</taxon>
    </lineage>
</organism>
<feature type="domain" description="Acyltransferase 3" evidence="2">
    <location>
        <begin position="9"/>
        <end position="336"/>
    </location>
</feature>
<keyword evidence="3" id="KW-0808">Transferase</keyword>
<dbReference type="Pfam" id="PF01757">
    <property type="entry name" value="Acyl_transf_3"/>
    <property type="match status" value="1"/>
</dbReference>
<dbReference type="InterPro" id="IPR002656">
    <property type="entry name" value="Acyl_transf_3_dom"/>
</dbReference>
<feature type="transmembrane region" description="Helical" evidence="1">
    <location>
        <begin position="161"/>
        <end position="178"/>
    </location>
</feature>
<accession>A0A7S9HDQ9</accession>
<feature type="transmembrane region" description="Helical" evidence="1">
    <location>
        <begin position="260"/>
        <end position="278"/>
    </location>
</feature>
<dbReference type="EMBL" id="CP064795">
    <property type="protein sequence ID" value="QPG06424.1"/>
    <property type="molecule type" value="Genomic_DNA"/>
</dbReference>
<evidence type="ECO:0000259" key="2">
    <source>
        <dbReference type="Pfam" id="PF01757"/>
    </source>
</evidence>
<keyword evidence="3" id="KW-0012">Acyltransferase</keyword>
<keyword evidence="4" id="KW-1185">Reference proteome</keyword>
<evidence type="ECO:0000313" key="4">
    <source>
        <dbReference type="Proteomes" id="UP000595095"/>
    </source>
</evidence>
<gene>
    <name evidence="3" type="ORF">IT774_04325</name>
</gene>
<name>A0A7S9HDQ9_9ALTE</name>
<feature type="transmembrane region" description="Helical" evidence="1">
    <location>
        <begin position="222"/>
        <end position="240"/>
    </location>
</feature>
<dbReference type="GO" id="GO:0016747">
    <property type="term" value="F:acyltransferase activity, transferring groups other than amino-acyl groups"/>
    <property type="evidence" value="ECO:0007669"/>
    <property type="project" value="InterPro"/>
</dbReference>
<feature type="transmembrane region" description="Helical" evidence="1">
    <location>
        <begin position="88"/>
        <end position="108"/>
    </location>
</feature>
<feature type="transmembrane region" description="Helical" evidence="1">
    <location>
        <begin position="52"/>
        <end position="76"/>
    </location>
</feature>
<dbReference type="Proteomes" id="UP000595095">
    <property type="component" value="Chromosome"/>
</dbReference>
<dbReference type="InterPro" id="IPR050623">
    <property type="entry name" value="Glucan_succinyl_AcylTrfase"/>
</dbReference>
<feature type="transmembrane region" description="Helical" evidence="1">
    <location>
        <begin position="190"/>
        <end position="210"/>
    </location>
</feature>
<dbReference type="KEGG" id="smaa:IT774_04325"/>
<feature type="transmembrane region" description="Helical" evidence="1">
    <location>
        <begin position="12"/>
        <end position="32"/>
    </location>
</feature>
<keyword evidence="1" id="KW-1133">Transmembrane helix</keyword>
<dbReference type="PANTHER" id="PTHR36927">
    <property type="entry name" value="BLR4337 PROTEIN"/>
    <property type="match status" value="1"/>
</dbReference>
<dbReference type="RefSeq" id="WP_195811500.1">
    <property type="nucleotide sequence ID" value="NZ_CP064795.1"/>
</dbReference>
<sequence length="368" mass="42246">MQASTPTRIHGLDTARAFLMALGAFYHAALIYSENRAWRVASSENSGLLKFIATTIHEFRMEAFFLVSGFFFVLLFDKMQRGFLGERLQRVVIPLIAFGLTLNVLMNYFSENINIDWNVVSYFLTGHWLGHLWFLGNLSVYFVVFYAFLKAFSIPNNIEKKLIIVSFFLVTPIVSLLLASPVSDFYPKQLLFITVAKLALHAPYFFMGMIMYRNKEIFLSLFSKKGIGIAVLAVLAIKLVKRELALSGVEYNITSLFDEFSKPFLIYIVLGIFMVFMNKSNKAIKSMSDASYTIYLLHQPIIVLLYSWLMYMNINLYIYTEYAVLVSVSLFLPYVIHTYIVNNFSFARLLFNGVIPKSAHYKRKLGAI</sequence>
<feature type="transmembrane region" description="Helical" evidence="1">
    <location>
        <begin position="128"/>
        <end position="149"/>
    </location>
</feature>
<feature type="transmembrane region" description="Helical" evidence="1">
    <location>
        <begin position="290"/>
        <end position="310"/>
    </location>
</feature>